<dbReference type="Gene3D" id="3.20.20.100">
    <property type="entry name" value="NADP-dependent oxidoreductase domain"/>
    <property type="match status" value="1"/>
</dbReference>
<dbReference type="InterPro" id="IPR036812">
    <property type="entry name" value="NAD(P)_OxRdtase_dom_sf"/>
</dbReference>
<feature type="domain" description="NADP-dependent oxidoreductase" evidence="4">
    <location>
        <begin position="18"/>
        <end position="262"/>
    </location>
</feature>
<dbReference type="EMBL" id="JAKNCJ010000009">
    <property type="protein sequence ID" value="MCL6424167.1"/>
    <property type="molecule type" value="Genomic_DNA"/>
</dbReference>
<sequence>MTDVRTLPFHDGRSIPQLGYGVWQVEDDVAEDVVGQALKAGYRHIDTATVYGNEKGVGKAIAASGVPREDLFVTTKLWNSDQGYESALEAMDASLERLGLDYVDLYLIHWAVPSKGKYVDSWKALIELQKQGKAKSIGVSNFPKEQLQEIIDATGVVPVIHQIELHPYFQQRELRGIGETRHILTESWSPLGQGGGELEDPVITGIAEKHGVDAGQVILAWHLAKGLVVLTKSETPERIVSNFEAASLQLTDEEIAQIDALDKGEDGRAAADPATADF</sequence>
<dbReference type="Proteomes" id="UP001203761">
    <property type="component" value="Unassembled WGS sequence"/>
</dbReference>
<dbReference type="InterPro" id="IPR023210">
    <property type="entry name" value="NADP_OxRdtase_dom"/>
</dbReference>
<comment type="caution">
    <text evidence="5">The sequence shown here is derived from an EMBL/GenBank/DDBJ whole genome shotgun (WGS) entry which is preliminary data.</text>
</comment>
<dbReference type="SUPFAM" id="SSF51430">
    <property type="entry name" value="NAD(P)-linked oxidoreductase"/>
    <property type="match status" value="1"/>
</dbReference>
<evidence type="ECO:0000256" key="2">
    <source>
        <dbReference type="ARBA" id="ARBA00022857"/>
    </source>
</evidence>
<proteinExistence type="inferred from homology"/>
<keyword evidence="2" id="KW-0521">NADP</keyword>
<gene>
    <name evidence="5" type="ORF">Bequi_12395</name>
</gene>
<accession>A0ABT0R2M4</accession>
<evidence type="ECO:0000259" key="4">
    <source>
        <dbReference type="Pfam" id="PF00248"/>
    </source>
</evidence>
<evidence type="ECO:0000256" key="1">
    <source>
        <dbReference type="ARBA" id="ARBA00007905"/>
    </source>
</evidence>
<dbReference type="PROSITE" id="PS00798">
    <property type="entry name" value="ALDOKETO_REDUCTASE_1"/>
    <property type="match status" value="1"/>
</dbReference>
<dbReference type="PROSITE" id="PS00062">
    <property type="entry name" value="ALDOKETO_REDUCTASE_2"/>
    <property type="match status" value="1"/>
</dbReference>
<reference evidence="5" key="1">
    <citation type="submission" date="2022-02" db="EMBL/GenBank/DDBJ databases">
        <authorList>
            <person name="Lee M."/>
            <person name="Kim S.-J."/>
            <person name="Jung M.-Y."/>
        </authorList>
    </citation>
    <scope>NUCLEOTIDE SEQUENCE</scope>
    <source>
        <strain evidence="5">JHP9</strain>
    </source>
</reference>
<dbReference type="PANTHER" id="PTHR43827:SF3">
    <property type="entry name" value="NADP-DEPENDENT OXIDOREDUCTASE DOMAIN-CONTAINING PROTEIN"/>
    <property type="match status" value="1"/>
</dbReference>
<dbReference type="Pfam" id="PF00248">
    <property type="entry name" value="Aldo_ket_red"/>
    <property type="match status" value="1"/>
</dbReference>
<organism evidence="5 6">
    <name type="scientific">Brachybacterium equifaecis</name>
    <dbReference type="NCBI Taxonomy" id="2910770"/>
    <lineage>
        <taxon>Bacteria</taxon>
        <taxon>Bacillati</taxon>
        <taxon>Actinomycetota</taxon>
        <taxon>Actinomycetes</taxon>
        <taxon>Micrococcales</taxon>
        <taxon>Dermabacteraceae</taxon>
        <taxon>Brachybacterium</taxon>
    </lineage>
</organism>
<dbReference type="PIRSF" id="PIRSF000097">
    <property type="entry name" value="AKR"/>
    <property type="match status" value="1"/>
</dbReference>
<keyword evidence="3" id="KW-0560">Oxidoreductase</keyword>
<keyword evidence="6" id="KW-1185">Reference proteome</keyword>
<dbReference type="PANTHER" id="PTHR43827">
    <property type="entry name" value="2,5-DIKETO-D-GLUCONIC ACID REDUCTASE"/>
    <property type="match status" value="1"/>
</dbReference>
<dbReference type="RefSeq" id="WP_249738249.1">
    <property type="nucleotide sequence ID" value="NZ_JAKNCJ010000009.1"/>
</dbReference>
<name>A0ABT0R2M4_9MICO</name>
<dbReference type="InterPro" id="IPR018170">
    <property type="entry name" value="Aldo/ket_reductase_CS"/>
</dbReference>
<comment type="similarity">
    <text evidence="1">Belongs to the aldo/keto reductase family.</text>
</comment>
<evidence type="ECO:0000256" key="3">
    <source>
        <dbReference type="ARBA" id="ARBA00023002"/>
    </source>
</evidence>
<evidence type="ECO:0000313" key="6">
    <source>
        <dbReference type="Proteomes" id="UP001203761"/>
    </source>
</evidence>
<evidence type="ECO:0000313" key="5">
    <source>
        <dbReference type="EMBL" id="MCL6424167.1"/>
    </source>
</evidence>
<dbReference type="InterPro" id="IPR020471">
    <property type="entry name" value="AKR"/>
</dbReference>
<protein>
    <submittedName>
        <fullName evidence="5">Aldo/keto reductase</fullName>
    </submittedName>
</protein>
<dbReference type="PRINTS" id="PR00069">
    <property type="entry name" value="ALDKETRDTASE"/>
</dbReference>